<dbReference type="Pfam" id="PF11017">
    <property type="entry name" value="DUF2855"/>
    <property type="match status" value="1"/>
</dbReference>
<dbReference type="EMBL" id="BQKM01000013">
    <property type="protein sequence ID" value="GJN54779.1"/>
    <property type="molecule type" value="Genomic_DNA"/>
</dbReference>
<accession>A0A6J4EA30</accession>
<dbReference type="KEGG" id="ptw:TUM18999_35820"/>
<evidence type="ECO:0008006" key="5">
    <source>
        <dbReference type="Google" id="ProtNLM"/>
    </source>
</evidence>
<organism evidence="1 3">
    <name type="scientific">Pseudomonas tohonis</name>
    <dbReference type="NCBI Taxonomy" id="2725477"/>
    <lineage>
        <taxon>Bacteria</taxon>
        <taxon>Pseudomonadati</taxon>
        <taxon>Pseudomonadota</taxon>
        <taxon>Gammaproteobacteria</taxon>
        <taxon>Pseudomonadales</taxon>
        <taxon>Pseudomonadaceae</taxon>
        <taxon>Pseudomonas</taxon>
    </lineage>
</organism>
<protein>
    <recommendedName>
        <fullName evidence="5">DUF2855 domain-containing protein</fullName>
    </recommendedName>
</protein>
<dbReference type="Proteomes" id="UP001054892">
    <property type="component" value="Unassembled WGS sequence"/>
</dbReference>
<reference evidence="1 3" key="1">
    <citation type="submission" date="2020-05" db="EMBL/GenBank/DDBJ databases">
        <title>Characterization of novel class B3 metallo-beta-lactamase from novel Pseudomonas species.</title>
        <authorList>
            <person name="Yamada K."/>
            <person name="Aoki K."/>
            <person name="Ishii Y."/>
        </authorList>
    </citation>
    <scope>NUCLEOTIDE SEQUENCE [LARGE SCALE GENOMIC DNA]</scope>
    <source>
        <strain evidence="1 3">TUM18999</strain>
        <strain evidence="2 4">TUM20286</strain>
    </source>
</reference>
<proteinExistence type="predicted"/>
<dbReference type="AlphaFoldDB" id="A0A6J4EA30"/>
<dbReference type="InterPro" id="IPR021276">
    <property type="entry name" value="DUF2855"/>
</dbReference>
<sequence>MSTYQELRINRTQLDDCQSHRRELAVELDAGQVLLGVERFAFTANNVSYAALGDAMGYWRFFPTVEGQGLIPVWGFAVVLRSRCEGVAQGERFYGYYPMASHVVMEPGRVDAQGFTDVIAHRQGLPAIYNHYLNCATDPLYSDDSEAPQMLLRPLFTTAFLLDEFVAGNQAFGAKQVIITSASSKTAISLAYLLSRHRAERGQDYEVIGLSSTANRAFAAGLGCYDRVLEYGEVESLPGEVPSMVIDLAGNSPLLARLHTHLQAGLRYSCQVGASHWDQRQALPGGLPGPKPVFFFAPNEGKRLHQLWGAAAFARTLAERWQAFNGFARSWLIFEYGHGAPVVRERYLAALRGQLEPQVGVVLSLLE</sequence>
<name>A0A6J4EA30_9PSED</name>
<dbReference type="EMBL" id="AP023189">
    <property type="protein sequence ID" value="BCG25391.1"/>
    <property type="molecule type" value="Genomic_DNA"/>
</dbReference>
<evidence type="ECO:0000313" key="1">
    <source>
        <dbReference type="EMBL" id="BCG25391.1"/>
    </source>
</evidence>
<keyword evidence="4" id="KW-1185">Reference proteome</keyword>
<evidence type="ECO:0000313" key="3">
    <source>
        <dbReference type="Proteomes" id="UP000509383"/>
    </source>
</evidence>
<evidence type="ECO:0000313" key="2">
    <source>
        <dbReference type="EMBL" id="GJN54779.1"/>
    </source>
</evidence>
<gene>
    <name evidence="1" type="ORF">TUM18999_35820</name>
    <name evidence="2" type="ORF">TUM20286_45310</name>
</gene>
<dbReference type="Proteomes" id="UP000509383">
    <property type="component" value="Chromosome"/>
</dbReference>
<dbReference type="RefSeq" id="WP_173177353.1">
    <property type="nucleotide sequence ID" value="NZ_AP023189.1"/>
</dbReference>
<evidence type="ECO:0000313" key="4">
    <source>
        <dbReference type="Proteomes" id="UP001054892"/>
    </source>
</evidence>